<keyword evidence="2 7" id="KW-0863">Zinc-finger</keyword>
<sequence length="159" mass="17573">MRLVSLSLRFNNHSDQINFSDHGNSSTDVVVRVCSDCNTTRTPLWRGGPRGPKSLCNACGIRRRKARKAIALAAHNSIESVSKMDQHSSTRPSKFHKGKKLHTTYHDVTHSRQTTGNSKLSFEDFAMSLVNKKSAELFPGDEEEAAILLMTLSCSLISG</sequence>
<evidence type="ECO:0000256" key="3">
    <source>
        <dbReference type="ARBA" id="ARBA00022833"/>
    </source>
</evidence>
<feature type="region of interest" description="Disordered" evidence="8">
    <location>
        <begin position="81"/>
        <end position="100"/>
    </location>
</feature>
<accession>A0AAF0W9C4</accession>
<gene>
    <name evidence="10" type="ORF">DCAR_0104785</name>
</gene>
<dbReference type="GO" id="GO:0006355">
    <property type="term" value="P:regulation of DNA-templated transcription"/>
    <property type="evidence" value="ECO:0007669"/>
    <property type="project" value="InterPro"/>
</dbReference>
<evidence type="ECO:0000259" key="9">
    <source>
        <dbReference type="PROSITE" id="PS50114"/>
    </source>
</evidence>
<dbReference type="PANTHER" id="PTHR47255:SF4">
    <property type="entry name" value="GATA ZINC FINGER DOMAIN-CONTAINING PROTEIN 12"/>
    <property type="match status" value="1"/>
</dbReference>
<dbReference type="Gene3D" id="3.30.50.10">
    <property type="entry name" value="Erythroid Transcription Factor GATA-1, subunit A"/>
    <property type="match status" value="1"/>
</dbReference>
<evidence type="ECO:0000256" key="2">
    <source>
        <dbReference type="ARBA" id="ARBA00022771"/>
    </source>
</evidence>
<dbReference type="PANTHER" id="PTHR47255">
    <property type="entry name" value="GATA TRANSCRIPTION FACTOR 22-RELATED"/>
    <property type="match status" value="1"/>
</dbReference>
<evidence type="ECO:0000256" key="4">
    <source>
        <dbReference type="ARBA" id="ARBA00023015"/>
    </source>
</evidence>
<dbReference type="Proteomes" id="UP000077755">
    <property type="component" value="Chromosome 1"/>
</dbReference>
<dbReference type="GO" id="GO:0008270">
    <property type="term" value="F:zinc ion binding"/>
    <property type="evidence" value="ECO:0007669"/>
    <property type="project" value="UniProtKB-KW"/>
</dbReference>
<dbReference type="AlphaFoldDB" id="A0AAF0W9C4"/>
<dbReference type="GO" id="GO:0043565">
    <property type="term" value="F:sequence-specific DNA binding"/>
    <property type="evidence" value="ECO:0007669"/>
    <property type="project" value="InterPro"/>
</dbReference>
<dbReference type="InterPro" id="IPR013088">
    <property type="entry name" value="Znf_NHR/GATA"/>
</dbReference>
<reference evidence="10" key="2">
    <citation type="submission" date="2022-03" db="EMBL/GenBank/DDBJ databases">
        <title>Draft title - Genomic analysis of global carrot germplasm unveils the trajectory of domestication and the origin of high carotenoid orange carrot.</title>
        <authorList>
            <person name="Iorizzo M."/>
            <person name="Ellison S."/>
            <person name="Senalik D."/>
            <person name="Macko-Podgorni A."/>
            <person name="Grzebelus D."/>
            <person name="Bostan H."/>
            <person name="Rolling W."/>
            <person name="Curaba J."/>
            <person name="Simon P."/>
        </authorList>
    </citation>
    <scope>NUCLEOTIDE SEQUENCE</scope>
    <source>
        <tissue evidence="10">Leaf</tissue>
    </source>
</reference>
<dbReference type="PROSITE" id="PS00344">
    <property type="entry name" value="GATA_ZN_FINGER_1"/>
    <property type="match status" value="1"/>
</dbReference>
<proteinExistence type="predicted"/>
<dbReference type="EMBL" id="CP093343">
    <property type="protein sequence ID" value="WOG85594.1"/>
    <property type="molecule type" value="Genomic_DNA"/>
</dbReference>
<dbReference type="CDD" id="cd00202">
    <property type="entry name" value="ZnF_GATA"/>
    <property type="match status" value="1"/>
</dbReference>
<keyword evidence="5" id="KW-0238">DNA-binding</keyword>
<dbReference type="SUPFAM" id="SSF57716">
    <property type="entry name" value="Glucocorticoid receptor-like (DNA-binding domain)"/>
    <property type="match status" value="1"/>
</dbReference>
<evidence type="ECO:0000256" key="7">
    <source>
        <dbReference type="PROSITE-ProRule" id="PRU00094"/>
    </source>
</evidence>
<evidence type="ECO:0000256" key="1">
    <source>
        <dbReference type="ARBA" id="ARBA00022723"/>
    </source>
</evidence>
<organism evidence="10 11">
    <name type="scientific">Daucus carota subsp. sativus</name>
    <name type="common">Carrot</name>
    <dbReference type="NCBI Taxonomy" id="79200"/>
    <lineage>
        <taxon>Eukaryota</taxon>
        <taxon>Viridiplantae</taxon>
        <taxon>Streptophyta</taxon>
        <taxon>Embryophyta</taxon>
        <taxon>Tracheophyta</taxon>
        <taxon>Spermatophyta</taxon>
        <taxon>Magnoliopsida</taxon>
        <taxon>eudicotyledons</taxon>
        <taxon>Gunneridae</taxon>
        <taxon>Pentapetalae</taxon>
        <taxon>asterids</taxon>
        <taxon>campanulids</taxon>
        <taxon>Apiales</taxon>
        <taxon>Apiaceae</taxon>
        <taxon>Apioideae</taxon>
        <taxon>Scandiceae</taxon>
        <taxon>Daucinae</taxon>
        <taxon>Daucus</taxon>
        <taxon>Daucus sect. Daucus</taxon>
    </lineage>
</organism>
<dbReference type="InterPro" id="IPR052138">
    <property type="entry name" value="GATA_ZnFinger_Domain"/>
</dbReference>
<keyword evidence="11" id="KW-1185">Reference proteome</keyword>
<reference evidence="10" key="1">
    <citation type="journal article" date="2016" name="Nat. Genet.">
        <title>A high-quality carrot genome assembly provides new insights into carotenoid accumulation and asterid genome evolution.</title>
        <authorList>
            <person name="Iorizzo M."/>
            <person name="Ellison S."/>
            <person name="Senalik D."/>
            <person name="Zeng P."/>
            <person name="Satapoomin P."/>
            <person name="Huang J."/>
            <person name="Bowman M."/>
            <person name="Iovene M."/>
            <person name="Sanseverino W."/>
            <person name="Cavagnaro P."/>
            <person name="Yildiz M."/>
            <person name="Macko-Podgorni A."/>
            <person name="Moranska E."/>
            <person name="Grzebelus E."/>
            <person name="Grzebelus D."/>
            <person name="Ashrafi H."/>
            <person name="Zheng Z."/>
            <person name="Cheng S."/>
            <person name="Spooner D."/>
            <person name="Van Deynze A."/>
            <person name="Simon P."/>
        </authorList>
    </citation>
    <scope>NUCLEOTIDE SEQUENCE</scope>
    <source>
        <tissue evidence="10">Leaf</tissue>
    </source>
</reference>
<keyword evidence="4" id="KW-0805">Transcription regulation</keyword>
<evidence type="ECO:0000313" key="11">
    <source>
        <dbReference type="Proteomes" id="UP000077755"/>
    </source>
</evidence>
<name>A0AAF0W9C4_DAUCS</name>
<keyword evidence="1" id="KW-0479">Metal-binding</keyword>
<dbReference type="PROSITE" id="PS50114">
    <property type="entry name" value="GATA_ZN_FINGER_2"/>
    <property type="match status" value="1"/>
</dbReference>
<dbReference type="InterPro" id="IPR000679">
    <property type="entry name" value="Znf_GATA"/>
</dbReference>
<evidence type="ECO:0000256" key="5">
    <source>
        <dbReference type="ARBA" id="ARBA00023125"/>
    </source>
</evidence>
<evidence type="ECO:0000256" key="6">
    <source>
        <dbReference type="ARBA" id="ARBA00023163"/>
    </source>
</evidence>
<feature type="domain" description="GATA-type" evidence="9">
    <location>
        <begin position="32"/>
        <end position="64"/>
    </location>
</feature>
<evidence type="ECO:0000313" key="10">
    <source>
        <dbReference type="EMBL" id="WOG85594.1"/>
    </source>
</evidence>
<protein>
    <recommendedName>
        <fullName evidence="9">GATA-type domain-containing protein</fullName>
    </recommendedName>
</protein>
<dbReference type="SMART" id="SM00401">
    <property type="entry name" value="ZnF_GATA"/>
    <property type="match status" value="1"/>
</dbReference>
<dbReference type="Pfam" id="PF00320">
    <property type="entry name" value="GATA"/>
    <property type="match status" value="1"/>
</dbReference>
<evidence type="ECO:0000256" key="8">
    <source>
        <dbReference type="SAM" id="MobiDB-lite"/>
    </source>
</evidence>
<keyword evidence="6" id="KW-0804">Transcription</keyword>
<keyword evidence="3" id="KW-0862">Zinc</keyword>